<sequence>MYAEPFMSVAMVLTLAKAPETSSTAGLPGGTKRCSEPIYLAVPEIDQCLKADGGGTMYLINQKPNSTMPREFCTNFKPSTRH</sequence>
<proteinExistence type="predicted"/>
<dbReference type="EMBL" id="GGEC01018870">
    <property type="protein sequence ID" value="MBW99353.1"/>
    <property type="molecule type" value="Transcribed_RNA"/>
</dbReference>
<evidence type="ECO:0000313" key="1">
    <source>
        <dbReference type="EMBL" id="MBW99353.1"/>
    </source>
</evidence>
<protein>
    <submittedName>
        <fullName evidence="1">Uncharacterized protein</fullName>
    </submittedName>
</protein>
<organism evidence="1">
    <name type="scientific">Rhizophora mucronata</name>
    <name type="common">Asiatic mangrove</name>
    <dbReference type="NCBI Taxonomy" id="61149"/>
    <lineage>
        <taxon>Eukaryota</taxon>
        <taxon>Viridiplantae</taxon>
        <taxon>Streptophyta</taxon>
        <taxon>Embryophyta</taxon>
        <taxon>Tracheophyta</taxon>
        <taxon>Spermatophyta</taxon>
        <taxon>Magnoliopsida</taxon>
        <taxon>eudicotyledons</taxon>
        <taxon>Gunneridae</taxon>
        <taxon>Pentapetalae</taxon>
        <taxon>rosids</taxon>
        <taxon>fabids</taxon>
        <taxon>Malpighiales</taxon>
        <taxon>Rhizophoraceae</taxon>
        <taxon>Rhizophora</taxon>
    </lineage>
</organism>
<accession>A0A2P2K0U0</accession>
<name>A0A2P2K0U0_RHIMU</name>
<dbReference type="AlphaFoldDB" id="A0A2P2K0U0"/>
<reference evidence="1" key="1">
    <citation type="submission" date="2018-02" db="EMBL/GenBank/DDBJ databases">
        <title>Rhizophora mucronata_Transcriptome.</title>
        <authorList>
            <person name="Meera S.P."/>
            <person name="Sreeshan A."/>
            <person name="Augustine A."/>
        </authorList>
    </citation>
    <scope>NUCLEOTIDE SEQUENCE</scope>
    <source>
        <tissue evidence="1">Leaf</tissue>
    </source>
</reference>